<dbReference type="EMBL" id="CP024309">
    <property type="protein sequence ID" value="AUX78723.1"/>
    <property type="molecule type" value="Genomic_DNA"/>
</dbReference>
<evidence type="ECO:0000313" key="2">
    <source>
        <dbReference type="Proteomes" id="UP000239340"/>
    </source>
</evidence>
<keyword evidence="1" id="KW-0614">Plasmid</keyword>
<accession>A0A2L0HB68</accession>
<evidence type="ECO:0000313" key="1">
    <source>
        <dbReference type="EMBL" id="AUX78723.1"/>
    </source>
</evidence>
<dbReference type="Proteomes" id="UP000239340">
    <property type="component" value="Plasmid pSfreNXT3b"/>
</dbReference>
<organism evidence="1 2">
    <name type="scientific">Rhizobium fredii</name>
    <name type="common">Sinorhizobium fredii</name>
    <dbReference type="NCBI Taxonomy" id="380"/>
    <lineage>
        <taxon>Bacteria</taxon>
        <taxon>Pseudomonadati</taxon>
        <taxon>Pseudomonadota</taxon>
        <taxon>Alphaproteobacteria</taxon>
        <taxon>Hyphomicrobiales</taxon>
        <taxon>Rhizobiaceae</taxon>
        <taxon>Sinorhizobium/Ensifer group</taxon>
        <taxon>Sinorhizobium</taxon>
    </lineage>
</organism>
<reference evidence="1 2" key="1">
    <citation type="submission" date="2017-10" db="EMBL/GenBank/DDBJ databases">
        <title>Analysis of the genome sequences of Rhizobium populations associated to common bean (phaseolus vulgaris).</title>
        <authorList>
            <person name="Bustos P."/>
            <person name="Santamaria R.I."/>
            <person name="Miranda-Sanchez F."/>
            <person name="Perez-Carrascal O."/>
            <person name="Juarez S."/>
            <person name="Lozano L."/>
            <person name="Martinez-Flores I."/>
            <person name="Vinuesa P."/>
            <person name="Martinez-Romero E."/>
            <person name="Cevallos M.A."/>
            <person name="Romero D."/>
            <person name="Davila G."/>
            <person name="Gonzalez V."/>
        </authorList>
    </citation>
    <scope>NUCLEOTIDE SEQUENCE [LARGE SCALE GENOMIC DNA]</scope>
    <source>
        <strain evidence="1 2">NXT3</strain>
        <plasmid evidence="2">Plasmid psfrenxt3b</plasmid>
    </source>
</reference>
<dbReference type="AlphaFoldDB" id="A0A2L0HB68"/>
<sequence>MSPAIYLILILSRASDHSRKWRRPEVHHVLAERISGQAVAGDDAGAIAWFRSDQVPTVSSAPICCDTMADMVFIRVVVSPDSNDA</sequence>
<gene>
    <name evidence="1" type="ORF">NXT3_PB00061</name>
</gene>
<protein>
    <submittedName>
        <fullName evidence="1">Uncharacterized protein</fullName>
    </submittedName>
</protein>
<name>A0A2L0HB68_RHIFR</name>
<geneLocation type="plasmid" evidence="2">
    <name>psfrenxt3b</name>
</geneLocation>
<proteinExistence type="predicted"/>